<dbReference type="eggNOG" id="COG2197">
    <property type="taxonomic scope" value="Bacteria"/>
</dbReference>
<dbReference type="SMART" id="SM00421">
    <property type="entry name" value="HTH_LUXR"/>
    <property type="match status" value="1"/>
</dbReference>
<dbReference type="RefSeq" id="WP_088417012.1">
    <property type="nucleotide sequence ID" value="NZ_NJBA01000002.1"/>
</dbReference>
<dbReference type="InterPro" id="IPR011006">
    <property type="entry name" value="CheY-like_superfamily"/>
</dbReference>
<dbReference type="InterPro" id="IPR000792">
    <property type="entry name" value="Tscrpt_reg_LuxR_C"/>
</dbReference>
<feature type="domain" description="HTH luxR-type" evidence="3">
    <location>
        <begin position="155"/>
        <end position="222"/>
    </location>
</feature>
<dbReference type="InterPro" id="IPR039420">
    <property type="entry name" value="WalR-like"/>
</dbReference>
<dbReference type="PANTHER" id="PTHR43214">
    <property type="entry name" value="TWO-COMPONENT RESPONSE REGULATOR"/>
    <property type="match status" value="1"/>
</dbReference>
<dbReference type="SUPFAM" id="SSF52172">
    <property type="entry name" value="CheY-like"/>
    <property type="match status" value="1"/>
</dbReference>
<dbReference type="InterPro" id="IPR016032">
    <property type="entry name" value="Sig_transdc_resp-reg_C-effctor"/>
</dbReference>
<comment type="caution">
    <text evidence="2">Lacks conserved residue(s) required for the propagation of feature annotation.</text>
</comment>
<gene>
    <name evidence="5" type="ORF">CEG18_08105</name>
</gene>
<reference evidence="5 6" key="1">
    <citation type="submission" date="2017-06" db="EMBL/GenBank/DDBJ databases">
        <title>Draft genome of Pseudomonas nitroreducens DF05.</title>
        <authorList>
            <person name="Iyer R."/>
        </authorList>
    </citation>
    <scope>NUCLEOTIDE SEQUENCE [LARGE SCALE GENOMIC DNA]</scope>
    <source>
        <strain evidence="5 6">DF05</strain>
    </source>
</reference>
<comment type="caution">
    <text evidence="5">The sequence shown here is derived from an EMBL/GenBank/DDBJ whole genome shotgun (WGS) entry which is preliminary data.</text>
</comment>
<dbReference type="CDD" id="cd06170">
    <property type="entry name" value="LuxR_C_like"/>
    <property type="match status" value="1"/>
</dbReference>
<feature type="domain" description="Response regulatory" evidence="4">
    <location>
        <begin position="9"/>
        <end position="125"/>
    </location>
</feature>
<dbReference type="GO" id="GO:0000160">
    <property type="term" value="P:phosphorelay signal transduction system"/>
    <property type="evidence" value="ECO:0007669"/>
    <property type="project" value="InterPro"/>
</dbReference>
<dbReference type="InterPro" id="IPR001789">
    <property type="entry name" value="Sig_transdc_resp-reg_receiver"/>
</dbReference>
<dbReference type="EMBL" id="NJBA01000002">
    <property type="protein sequence ID" value="OWP52204.1"/>
    <property type="molecule type" value="Genomic_DNA"/>
</dbReference>
<dbReference type="GO" id="GO:0003677">
    <property type="term" value="F:DNA binding"/>
    <property type="evidence" value="ECO:0007669"/>
    <property type="project" value="UniProtKB-KW"/>
</dbReference>
<organism evidence="5 6">
    <name type="scientific">Pseudomonas nitroreducens</name>
    <dbReference type="NCBI Taxonomy" id="46680"/>
    <lineage>
        <taxon>Bacteria</taxon>
        <taxon>Pseudomonadati</taxon>
        <taxon>Pseudomonadota</taxon>
        <taxon>Gammaproteobacteria</taxon>
        <taxon>Pseudomonadales</taxon>
        <taxon>Pseudomonadaceae</taxon>
        <taxon>Pseudomonas</taxon>
    </lineage>
</organism>
<dbReference type="PROSITE" id="PS50110">
    <property type="entry name" value="RESPONSE_REGULATORY"/>
    <property type="match status" value="1"/>
</dbReference>
<evidence type="ECO:0000313" key="5">
    <source>
        <dbReference type="EMBL" id="OWP52204.1"/>
    </source>
</evidence>
<dbReference type="GO" id="GO:0006355">
    <property type="term" value="P:regulation of DNA-templated transcription"/>
    <property type="evidence" value="ECO:0007669"/>
    <property type="project" value="InterPro"/>
</dbReference>
<dbReference type="Gene3D" id="3.40.50.2300">
    <property type="match status" value="1"/>
</dbReference>
<evidence type="ECO:0000259" key="4">
    <source>
        <dbReference type="PROSITE" id="PS50110"/>
    </source>
</evidence>
<dbReference type="AlphaFoldDB" id="A0A246FD24"/>
<proteinExistence type="predicted"/>
<dbReference type="Proteomes" id="UP000198145">
    <property type="component" value="Unassembled WGS sequence"/>
</dbReference>
<protein>
    <submittedName>
        <fullName evidence="5">Helix-turn-helix transcriptional regulator</fullName>
    </submittedName>
</protein>
<dbReference type="PROSITE" id="PS50043">
    <property type="entry name" value="HTH_LUXR_2"/>
    <property type="match status" value="1"/>
</dbReference>
<dbReference type="SUPFAM" id="SSF46894">
    <property type="entry name" value="C-terminal effector domain of the bipartite response regulators"/>
    <property type="match status" value="1"/>
</dbReference>
<keyword evidence="1" id="KW-0238">DNA-binding</keyword>
<sequence length="252" mass="28012">MSDHRKTIRVMLVDCRPLVLIGLHDLINARRPRMEVSGQATTYTYALDLADQQRPDVIFFSFFPDALNPLEVVTELTRSAQMKVLLLKGLYEAVPAAQAIEAGARGIVLAEDPTESIIQAIVNVHHRDIALDRAWAGGLSGYAASGHVPLRCNHEQAKHARLTVRERELISAIVEDPSAKYMSIAERLGISEHTVHNHLSNIYQKLNLINRMDLLMYALKHGLAGSEEPPESAWVEMDRSAHQGNGSSLRNN</sequence>
<evidence type="ECO:0000259" key="3">
    <source>
        <dbReference type="PROSITE" id="PS50043"/>
    </source>
</evidence>
<evidence type="ECO:0000256" key="1">
    <source>
        <dbReference type="ARBA" id="ARBA00023125"/>
    </source>
</evidence>
<evidence type="ECO:0000256" key="2">
    <source>
        <dbReference type="PROSITE-ProRule" id="PRU00169"/>
    </source>
</evidence>
<name>A0A246FD24_PSENT</name>
<dbReference type="Pfam" id="PF00196">
    <property type="entry name" value="GerE"/>
    <property type="match status" value="1"/>
</dbReference>
<evidence type="ECO:0000313" key="6">
    <source>
        <dbReference type="Proteomes" id="UP000198145"/>
    </source>
</evidence>
<accession>A0A246FD24</accession>